<dbReference type="STRING" id="188477.A0A433SZ05"/>
<evidence type="ECO:0000313" key="3">
    <source>
        <dbReference type="Proteomes" id="UP000271974"/>
    </source>
</evidence>
<dbReference type="Gene3D" id="1.10.10.2210">
    <property type="match status" value="1"/>
</dbReference>
<protein>
    <recommendedName>
        <fullName evidence="1">Reverse transcriptase domain-containing protein</fullName>
    </recommendedName>
</protein>
<proteinExistence type="predicted"/>
<comment type="caution">
    <text evidence="2">The sequence shown here is derived from an EMBL/GenBank/DDBJ whole genome shotgun (WGS) entry which is preliminary data.</text>
</comment>
<dbReference type="Gene3D" id="3.30.70.2630">
    <property type="match status" value="1"/>
</dbReference>
<accession>A0A433SZ05</accession>
<dbReference type="Proteomes" id="UP000271974">
    <property type="component" value="Unassembled WGS sequence"/>
</dbReference>
<dbReference type="AlphaFoldDB" id="A0A433SZ05"/>
<dbReference type="InterPro" id="IPR000477">
    <property type="entry name" value="RT_dom"/>
</dbReference>
<dbReference type="InterPro" id="IPR043502">
    <property type="entry name" value="DNA/RNA_pol_sf"/>
</dbReference>
<dbReference type="OrthoDB" id="6151114at2759"/>
<feature type="domain" description="Reverse transcriptase" evidence="1">
    <location>
        <begin position="1"/>
        <end position="269"/>
    </location>
</feature>
<dbReference type="EMBL" id="RQTK01000823">
    <property type="protein sequence ID" value="RUS74522.1"/>
    <property type="molecule type" value="Genomic_DNA"/>
</dbReference>
<dbReference type="Pfam" id="PF00078">
    <property type="entry name" value="RVT_1"/>
    <property type="match status" value="1"/>
</dbReference>
<reference evidence="2 3" key="1">
    <citation type="submission" date="2019-01" db="EMBL/GenBank/DDBJ databases">
        <title>A draft genome assembly of the solar-powered sea slug Elysia chlorotica.</title>
        <authorList>
            <person name="Cai H."/>
            <person name="Li Q."/>
            <person name="Fang X."/>
            <person name="Li J."/>
            <person name="Curtis N.E."/>
            <person name="Altenburger A."/>
            <person name="Shibata T."/>
            <person name="Feng M."/>
            <person name="Maeda T."/>
            <person name="Schwartz J.A."/>
            <person name="Shigenobu S."/>
            <person name="Lundholm N."/>
            <person name="Nishiyama T."/>
            <person name="Yang H."/>
            <person name="Hasebe M."/>
            <person name="Li S."/>
            <person name="Pierce S.K."/>
            <person name="Wang J."/>
        </authorList>
    </citation>
    <scope>NUCLEOTIDE SEQUENCE [LARGE SCALE GENOMIC DNA]</scope>
    <source>
        <strain evidence="2">EC2010</strain>
        <tissue evidence="2">Whole organism of an adult</tissue>
    </source>
</reference>
<keyword evidence="3" id="KW-1185">Reference proteome</keyword>
<dbReference type="CDD" id="cd01650">
    <property type="entry name" value="RT_nLTR_like"/>
    <property type="match status" value="1"/>
</dbReference>
<dbReference type="PANTHER" id="PTHR47027:SF8">
    <property type="entry name" value="RIBONUCLEASE H"/>
    <property type="match status" value="1"/>
</dbReference>
<dbReference type="SUPFAM" id="SSF56672">
    <property type="entry name" value="DNA/RNA polymerases"/>
    <property type="match status" value="1"/>
</dbReference>
<evidence type="ECO:0000313" key="2">
    <source>
        <dbReference type="EMBL" id="RUS74522.1"/>
    </source>
</evidence>
<organism evidence="2 3">
    <name type="scientific">Elysia chlorotica</name>
    <name type="common">Eastern emerald elysia</name>
    <name type="synonym">Sea slug</name>
    <dbReference type="NCBI Taxonomy" id="188477"/>
    <lineage>
        <taxon>Eukaryota</taxon>
        <taxon>Metazoa</taxon>
        <taxon>Spiralia</taxon>
        <taxon>Lophotrochozoa</taxon>
        <taxon>Mollusca</taxon>
        <taxon>Gastropoda</taxon>
        <taxon>Heterobranchia</taxon>
        <taxon>Euthyneura</taxon>
        <taxon>Panpulmonata</taxon>
        <taxon>Sacoglossa</taxon>
        <taxon>Placobranchoidea</taxon>
        <taxon>Plakobranchidae</taxon>
        <taxon>Elysia</taxon>
    </lineage>
</organism>
<dbReference type="Gene3D" id="3.10.10.20">
    <property type="match status" value="1"/>
</dbReference>
<dbReference type="PANTHER" id="PTHR47027">
    <property type="entry name" value="REVERSE TRANSCRIPTASE DOMAIN-CONTAINING PROTEIN"/>
    <property type="match status" value="1"/>
</dbReference>
<evidence type="ECO:0000259" key="1">
    <source>
        <dbReference type="PROSITE" id="PS50878"/>
    </source>
</evidence>
<sequence length="318" mass="36756">MLKATYIPEDLKTSVFILLPKKPRAIDCSEYRTISLMCHVLKLLLTVIHRRIAKKIDREVSEQQAGFRKESGTREAIFNLKILAEKHIEMQKDIYACFIDYSKAFDSVKHNELIQAMQKTDIDSNDIALISHLYWTQKTKIRIGNELSNDVDIKKGVRQGCVLSPSLFNLYTEYIFREIDTVPGLKINGENINNLRYADDTVLLAESQNDLQNLVTIIEEHSGKYGLLMNVKKTKVMVISKKEPPKTEIKVKGKSIEQIDQFVYLGQLITTDGRSDSEIKRRITIAKNAFSKYSQILTNKRVIERPCREDRFGRNKRR</sequence>
<gene>
    <name evidence="2" type="ORF">EGW08_017710</name>
</gene>
<dbReference type="PROSITE" id="PS50878">
    <property type="entry name" value="RT_POL"/>
    <property type="match status" value="1"/>
</dbReference>
<name>A0A433SZ05_ELYCH</name>